<dbReference type="InterPro" id="IPR006574">
    <property type="entry name" value="PRY"/>
</dbReference>
<keyword evidence="3" id="KW-1185">Reference proteome</keyword>
<proteinExistence type="predicted"/>
<organism evidence="2 3">
    <name type="scientific">Scyliorhinus torazame</name>
    <name type="common">Cloudy catshark</name>
    <name type="synonym">Catulus torazame</name>
    <dbReference type="NCBI Taxonomy" id="75743"/>
    <lineage>
        <taxon>Eukaryota</taxon>
        <taxon>Metazoa</taxon>
        <taxon>Chordata</taxon>
        <taxon>Craniata</taxon>
        <taxon>Vertebrata</taxon>
        <taxon>Chondrichthyes</taxon>
        <taxon>Elasmobranchii</taxon>
        <taxon>Galeomorphii</taxon>
        <taxon>Galeoidea</taxon>
        <taxon>Carcharhiniformes</taxon>
        <taxon>Scyliorhinidae</taxon>
        <taxon>Scyliorhinus</taxon>
    </lineage>
</organism>
<dbReference type="Pfam" id="PF13765">
    <property type="entry name" value="PRY"/>
    <property type="match status" value="1"/>
</dbReference>
<sequence length="70" mass="7982">TERSISRPPVIFLVETKPDSSCQQKADYLRYALRLTFNPNTAHKHLLLSDNNSTVTDVDPDSVPYLEHPE</sequence>
<dbReference type="InterPro" id="IPR043136">
    <property type="entry name" value="B30.2/SPRY_sf"/>
</dbReference>
<feature type="non-terminal residue" evidence="2">
    <location>
        <position position="1"/>
    </location>
</feature>
<dbReference type="SUPFAM" id="SSF49899">
    <property type="entry name" value="Concanavalin A-like lectins/glucanases"/>
    <property type="match status" value="1"/>
</dbReference>
<protein>
    <recommendedName>
        <fullName evidence="1">SPRY-associated domain-containing protein</fullName>
    </recommendedName>
</protein>
<accession>A0A401Q8X1</accession>
<gene>
    <name evidence="2" type="ORF">scyTo_0022238</name>
</gene>
<dbReference type="AlphaFoldDB" id="A0A401Q8X1"/>
<feature type="domain" description="SPRY-associated" evidence="1">
    <location>
        <begin position="35"/>
        <end position="70"/>
    </location>
</feature>
<feature type="non-terminal residue" evidence="2">
    <location>
        <position position="70"/>
    </location>
</feature>
<dbReference type="Proteomes" id="UP000288216">
    <property type="component" value="Unassembled WGS sequence"/>
</dbReference>
<name>A0A401Q8X1_SCYTO</name>
<dbReference type="InterPro" id="IPR013320">
    <property type="entry name" value="ConA-like_dom_sf"/>
</dbReference>
<evidence type="ECO:0000259" key="1">
    <source>
        <dbReference type="Pfam" id="PF13765"/>
    </source>
</evidence>
<evidence type="ECO:0000313" key="2">
    <source>
        <dbReference type="EMBL" id="GCB81828.1"/>
    </source>
</evidence>
<dbReference type="EMBL" id="BFAA01021753">
    <property type="protein sequence ID" value="GCB81828.1"/>
    <property type="molecule type" value="Genomic_DNA"/>
</dbReference>
<comment type="caution">
    <text evidence="2">The sequence shown here is derived from an EMBL/GenBank/DDBJ whole genome shotgun (WGS) entry which is preliminary data.</text>
</comment>
<evidence type="ECO:0000313" key="3">
    <source>
        <dbReference type="Proteomes" id="UP000288216"/>
    </source>
</evidence>
<dbReference type="Gene3D" id="2.60.120.920">
    <property type="match status" value="1"/>
</dbReference>
<dbReference type="OrthoDB" id="6270329at2759"/>
<reference evidence="2 3" key="1">
    <citation type="journal article" date="2018" name="Nat. Ecol. Evol.">
        <title>Shark genomes provide insights into elasmobranch evolution and the origin of vertebrates.</title>
        <authorList>
            <person name="Hara Y"/>
            <person name="Yamaguchi K"/>
            <person name="Onimaru K"/>
            <person name="Kadota M"/>
            <person name="Koyanagi M"/>
            <person name="Keeley SD"/>
            <person name="Tatsumi K"/>
            <person name="Tanaka K"/>
            <person name="Motone F"/>
            <person name="Kageyama Y"/>
            <person name="Nozu R"/>
            <person name="Adachi N"/>
            <person name="Nishimura O"/>
            <person name="Nakagawa R"/>
            <person name="Tanegashima C"/>
            <person name="Kiyatake I"/>
            <person name="Matsumoto R"/>
            <person name="Murakumo K"/>
            <person name="Nishida K"/>
            <person name="Terakita A"/>
            <person name="Kuratani S"/>
            <person name="Sato K"/>
            <person name="Hyodo S Kuraku.S."/>
        </authorList>
    </citation>
    <scope>NUCLEOTIDE SEQUENCE [LARGE SCALE GENOMIC DNA]</scope>
</reference>